<comment type="pathway">
    <text evidence="1 10">Isoprenoid biosynthesis; dimethylallyl diphosphate biosynthesis; dimethylallyl diphosphate from isopentenyl diphosphate: step 1/1.</text>
</comment>
<dbReference type="CDD" id="cd02885">
    <property type="entry name" value="NUDIX_IPP_Isomerase"/>
    <property type="match status" value="1"/>
</dbReference>
<dbReference type="PIRSF" id="PIRSF018427">
    <property type="entry name" value="Isopntndiph_ism"/>
    <property type="match status" value="1"/>
</dbReference>
<keyword evidence="6 10" id="KW-0460">Magnesium</keyword>
<dbReference type="EMBL" id="JBBYXI010000003">
    <property type="protein sequence ID" value="MEN3931304.1"/>
    <property type="molecule type" value="Genomic_DNA"/>
</dbReference>
<dbReference type="InterPro" id="IPR056375">
    <property type="entry name" value="Idi_bact"/>
</dbReference>
<keyword evidence="8 10" id="KW-0414">Isoprene biosynthesis</keyword>
<gene>
    <name evidence="10 12" type="primary">idi</name>
    <name evidence="12" type="ORF">WJT86_09565</name>
</gene>
<evidence type="ECO:0000256" key="5">
    <source>
        <dbReference type="ARBA" id="ARBA00022723"/>
    </source>
</evidence>
<feature type="binding site" evidence="10">
    <location>
        <position position="116"/>
    </location>
    <ligand>
        <name>Mn(2+)</name>
        <dbReference type="ChEBI" id="CHEBI:29035"/>
    </ligand>
</feature>
<dbReference type="InterPro" id="IPR000086">
    <property type="entry name" value="NUDIX_hydrolase_dom"/>
</dbReference>
<dbReference type="NCBIfam" id="TIGR02150">
    <property type="entry name" value="IPP_isom_1"/>
    <property type="match status" value="1"/>
</dbReference>
<dbReference type="EC" id="5.3.3.2" evidence="3 10"/>
<keyword evidence="9 10" id="KW-0413">Isomerase</keyword>
<comment type="similarity">
    <text evidence="2 10">Belongs to the IPP isomerase type 1 family.</text>
</comment>
<evidence type="ECO:0000256" key="4">
    <source>
        <dbReference type="ARBA" id="ARBA00022490"/>
    </source>
</evidence>
<dbReference type="InterPro" id="IPR015797">
    <property type="entry name" value="NUDIX_hydrolase-like_dom_sf"/>
</dbReference>
<name>A0ABV0BK63_9HYPH</name>
<dbReference type="PANTHER" id="PTHR10885:SF0">
    <property type="entry name" value="ISOPENTENYL-DIPHOSPHATE DELTA-ISOMERASE"/>
    <property type="match status" value="1"/>
</dbReference>
<evidence type="ECO:0000256" key="10">
    <source>
        <dbReference type="HAMAP-Rule" id="MF_00202"/>
    </source>
</evidence>
<feature type="active site" evidence="10">
    <location>
        <position position="68"/>
    </location>
</feature>
<feature type="binding site" evidence="10">
    <location>
        <position position="33"/>
    </location>
    <ligand>
        <name>Mn(2+)</name>
        <dbReference type="ChEBI" id="CHEBI:29035"/>
    </ligand>
</feature>
<comment type="cofactor">
    <cofactor evidence="10">
        <name>Mn(2+)</name>
        <dbReference type="ChEBI" id="CHEBI:29035"/>
    </cofactor>
    <text evidence="10">Binds 1 Mn(2+) ion per subunit.</text>
</comment>
<evidence type="ECO:0000259" key="11">
    <source>
        <dbReference type="PROSITE" id="PS51462"/>
    </source>
</evidence>
<feature type="domain" description="Nudix hydrolase" evidence="11">
    <location>
        <begin position="31"/>
        <end position="164"/>
    </location>
</feature>
<feature type="binding site" evidence="10">
    <location>
        <position position="27"/>
    </location>
    <ligand>
        <name>Mn(2+)</name>
        <dbReference type="ChEBI" id="CHEBI:29035"/>
    </ligand>
</feature>
<evidence type="ECO:0000256" key="6">
    <source>
        <dbReference type="ARBA" id="ARBA00022842"/>
    </source>
</evidence>
<reference evidence="12 13" key="1">
    <citation type="submission" date="2024-04" db="EMBL/GenBank/DDBJ databases">
        <title>A novel species isolated from cricket.</title>
        <authorList>
            <person name="Wang H.-C."/>
        </authorList>
    </citation>
    <scope>NUCLEOTIDE SEQUENCE [LARGE SCALE GENOMIC DNA]</scope>
    <source>
        <strain evidence="12 13">WL0021</strain>
    </source>
</reference>
<feature type="active site" evidence="10">
    <location>
        <position position="116"/>
    </location>
</feature>
<comment type="subcellular location">
    <subcellularLocation>
        <location evidence="10">Cytoplasm</location>
    </subcellularLocation>
</comment>
<feature type="binding site" evidence="10">
    <location>
        <position position="88"/>
    </location>
    <ligand>
        <name>Mg(2+)</name>
        <dbReference type="ChEBI" id="CHEBI:18420"/>
    </ligand>
</feature>
<accession>A0ABV0BK63</accession>
<feature type="binding site" evidence="10">
    <location>
        <position position="70"/>
    </location>
    <ligand>
        <name>Mn(2+)</name>
        <dbReference type="ChEBI" id="CHEBI:29035"/>
    </ligand>
</feature>
<proteinExistence type="inferred from homology"/>
<comment type="cofactor">
    <cofactor evidence="10">
        <name>Mg(2+)</name>
        <dbReference type="ChEBI" id="CHEBI:18420"/>
    </cofactor>
    <text evidence="10">Binds 1 Mg(2+) ion per subunit. The magnesium ion binds only when substrate is bound.</text>
</comment>
<evidence type="ECO:0000256" key="8">
    <source>
        <dbReference type="ARBA" id="ARBA00023229"/>
    </source>
</evidence>
<evidence type="ECO:0000256" key="3">
    <source>
        <dbReference type="ARBA" id="ARBA00012057"/>
    </source>
</evidence>
<feature type="binding site" evidence="10">
    <location>
        <position position="114"/>
    </location>
    <ligand>
        <name>Mn(2+)</name>
        <dbReference type="ChEBI" id="CHEBI:29035"/>
    </ligand>
</feature>
<comment type="caution">
    <text evidence="12">The sequence shown here is derived from an EMBL/GenBank/DDBJ whole genome shotgun (WGS) entry which is preliminary data.</text>
</comment>
<evidence type="ECO:0000313" key="12">
    <source>
        <dbReference type="EMBL" id="MEN3931304.1"/>
    </source>
</evidence>
<dbReference type="HAMAP" id="MF_00202">
    <property type="entry name" value="Idi"/>
    <property type="match status" value="1"/>
</dbReference>
<evidence type="ECO:0000256" key="1">
    <source>
        <dbReference type="ARBA" id="ARBA00004826"/>
    </source>
</evidence>
<sequence length="174" mass="20162">MSKIGDMLVLVDENNTEIGSENKLKTHQTGALHRAFSIVIFDDEGRMLLQQRSLIKYHCGGLWTNTCCSHPQVNQTMDEALHKRLQFEMGFDCPLTFHHSFTYRAEFEDTGLIEHEFDHVYTGLFNGAPQPNPDEVMAYAWHDMDELDALIVKEPERFTPWFIMIANELRNEKA</sequence>
<dbReference type="InterPro" id="IPR011876">
    <property type="entry name" value="IsopentenylPP_isomerase_typ1"/>
</dbReference>
<dbReference type="RefSeq" id="WP_346337338.1">
    <property type="nucleotide sequence ID" value="NZ_JBBYXI010000003.1"/>
</dbReference>
<keyword evidence="4 10" id="KW-0963">Cytoplasm</keyword>
<dbReference type="GO" id="GO:0004452">
    <property type="term" value="F:isopentenyl-diphosphate delta-isomerase activity"/>
    <property type="evidence" value="ECO:0007669"/>
    <property type="project" value="UniProtKB-EC"/>
</dbReference>
<organism evidence="12 13">
    <name type="scientific">Hohaiivirga grylli</name>
    <dbReference type="NCBI Taxonomy" id="3133970"/>
    <lineage>
        <taxon>Bacteria</taxon>
        <taxon>Pseudomonadati</taxon>
        <taxon>Pseudomonadota</taxon>
        <taxon>Alphaproteobacteria</taxon>
        <taxon>Hyphomicrobiales</taxon>
        <taxon>Methylobacteriaceae</taxon>
        <taxon>Hohaiivirga</taxon>
    </lineage>
</organism>
<dbReference type="SUPFAM" id="SSF55811">
    <property type="entry name" value="Nudix"/>
    <property type="match status" value="1"/>
</dbReference>
<protein>
    <recommendedName>
        <fullName evidence="3 10">Isopentenyl-diphosphate Delta-isomerase</fullName>
        <shortName evidence="10">IPP isomerase</shortName>
        <ecNumber evidence="3 10">5.3.3.2</ecNumber>
    </recommendedName>
    <alternativeName>
        <fullName evidence="10">IPP:DMAPP isomerase</fullName>
    </alternativeName>
    <alternativeName>
        <fullName evidence="10">Isopentenyl pyrophosphate isomerase</fullName>
    </alternativeName>
</protein>
<evidence type="ECO:0000256" key="2">
    <source>
        <dbReference type="ARBA" id="ARBA00007579"/>
    </source>
</evidence>
<dbReference type="PANTHER" id="PTHR10885">
    <property type="entry name" value="ISOPENTENYL-DIPHOSPHATE DELTA-ISOMERASE"/>
    <property type="match status" value="1"/>
</dbReference>
<keyword evidence="5 10" id="KW-0479">Metal-binding</keyword>
<evidence type="ECO:0000256" key="9">
    <source>
        <dbReference type="ARBA" id="ARBA00023235"/>
    </source>
</evidence>
<evidence type="ECO:0000313" key="13">
    <source>
        <dbReference type="Proteomes" id="UP001418637"/>
    </source>
</evidence>
<comment type="function">
    <text evidence="10">Catalyzes the 1,3-allylic rearrangement of the homoallylic substrate isopentenyl (IPP) to its highly electrophilic allylic isomer, dimethylallyl diphosphate (DMAPP).</text>
</comment>
<dbReference type="PROSITE" id="PS51462">
    <property type="entry name" value="NUDIX"/>
    <property type="match status" value="1"/>
</dbReference>
<dbReference type="Gene3D" id="3.90.79.10">
    <property type="entry name" value="Nucleoside Triphosphate Pyrophosphohydrolase"/>
    <property type="match status" value="1"/>
</dbReference>
<evidence type="ECO:0000256" key="7">
    <source>
        <dbReference type="ARBA" id="ARBA00023211"/>
    </source>
</evidence>
<comment type="catalytic activity">
    <reaction evidence="10">
        <text>isopentenyl diphosphate = dimethylallyl diphosphate</text>
        <dbReference type="Rhea" id="RHEA:23284"/>
        <dbReference type="ChEBI" id="CHEBI:57623"/>
        <dbReference type="ChEBI" id="CHEBI:128769"/>
        <dbReference type="EC" id="5.3.3.2"/>
    </reaction>
</comment>
<keyword evidence="13" id="KW-1185">Reference proteome</keyword>
<keyword evidence="7 10" id="KW-0464">Manganese</keyword>
<dbReference type="Proteomes" id="UP001418637">
    <property type="component" value="Unassembled WGS sequence"/>
</dbReference>
<dbReference type="NCBIfam" id="NF002995">
    <property type="entry name" value="PRK03759.1"/>
    <property type="match status" value="1"/>
</dbReference>
<dbReference type="Pfam" id="PF00293">
    <property type="entry name" value="NUDIX"/>
    <property type="match status" value="1"/>
</dbReference>